<evidence type="ECO:0000313" key="2">
    <source>
        <dbReference type="EMBL" id="NUU27889.1"/>
    </source>
</evidence>
<dbReference type="RefSeq" id="WP_175325720.1">
    <property type="nucleotide sequence ID" value="NZ_BAAAWP010000001.1"/>
</dbReference>
<dbReference type="Proteomes" id="UP000539146">
    <property type="component" value="Unassembled WGS sequence"/>
</dbReference>
<comment type="caution">
    <text evidence="2">The sequence shown here is derived from an EMBL/GenBank/DDBJ whole genome shotgun (WGS) entry which is preliminary data.</text>
</comment>
<reference evidence="2 3" key="1">
    <citation type="submission" date="2020-05" db="EMBL/GenBank/DDBJ databases">
        <title>Genome Sequencing of Type Strains.</title>
        <authorList>
            <person name="Lemaire J.F."/>
            <person name="Inderbitzin P."/>
            <person name="Gregorio O.A."/>
            <person name="Collins S.B."/>
            <person name="Wespe N."/>
            <person name="Knight-Connoni V."/>
        </authorList>
    </citation>
    <scope>NUCLEOTIDE SEQUENCE [LARGE SCALE GENOMIC DNA]</scope>
    <source>
        <strain evidence="2 3">DSM 20512</strain>
    </source>
</reference>
<dbReference type="EMBL" id="JABMCG010000095">
    <property type="protein sequence ID" value="NUU27889.1"/>
    <property type="molecule type" value="Genomic_DNA"/>
</dbReference>
<keyword evidence="1" id="KW-0812">Transmembrane</keyword>
<dbReference type="AlphaFoldDB" id="A0A850DTA5"/>
<keyword evidence="1" id="KW-0472">Membrane</keyword>
<keyword evidence="1" id="KW-1133">Transmembrane helix</keyword>
<name>A0A850DTA5_9MICO</name>
<feature type="transmembrane region" description="Helical" evidence="1">
    <location>
        <begin position="33"/>
        <end position="53"/>
    </location>
</feature>
<evidence type="ECO:0000256" key="1">
    <source>
        <dbReference type="SAM" id="Phobius"/>
    </source>
</evidence>
<accession>A0A850DTA5</accession>
<evidence type="ECO:0000313" key="3">
    <source>
        <dbReference type="Proteomes" id="UP000539146"/>
    </source>
</evidence>
<protein>
    <submittedName>
        <fullName evidence="2">Uncharacterized protein</fullName>
    </submittedName>
</protein>
<feature type="transmembrane region" description="Helical" evidence="1">
    <location>
        <begin position="73"/>
        <end position="102"/>
    </location>
</feature>
<proteinExistence type="predicted"/>
<gene>
    <name evidence="2" type="ORF">HP467_07155</name>
</gene>
<sequence length="108" mass="10953">MTESAELPEAQRPRLTREQVLASSGDVYNPFSVALWIIGVIAAIAAVVLYIVGLTPSSSGIGTSTSDLLDESAAKGAAIGAAGTALIVAAVFVSVALALSALRWKPKA</sequence>
<organism evidence="2 3">
    <name type="scientific">Curtobacterium citreum</name>
    <dbReference type="NCBI Taxonomy" id="2036"/>
    <lineage>
        <taxon>Bacteria</taxon>
        <taxon>Bacillati</taxon>
        <taxon>Actinomycetota</taxon>
        <taxon>Actinomycetes</taxon>
        <taxon>Micrococcales</taxon>
        <taxon>Microbacteriaceae</taxon>
        <taxon>Curtobacterium</taxon>
    </lineage>
</organism>